<name>A0ABZ2MPF1_9BACI</name>
<feature type="domain" description="NlpC/P60" evidence="9">
    <location>
        <begin position="473"/>
        <end position="596"/>
    </location>
</feature>
<dbReference type="PANTHER" id="PTHR33734">
    <property type="entry name" value="LYSM DOMAIN-CONTAINING GPI-ANCHORED PROTEIN 2"/>
    <property type="match status" value="1"/>
</dbReference>
<keyword evidence="2" id="KW-0645">Protease</keyword>
<keyword evidence="5" id="KW-0378">Hydrolase</keyword>
<dbReference type="SMART" id="SM00257">
    <property type="entry name" value="LysM"/>
    <property type="match status" value="5"/>
</dbReference>
<evidence type="ECO:0000256" key="7">
    <source>
        <dbReference type="ARBA" id="ARBA00023316"/>
    </source>
</evidence>
<dbReference type="Pfam" id="PF01476">
    <property type="entry name" value="LysM"/>
    <property type="match status" value="5"/>
</dbReference>
<accession>A0ABZ2MPF1</accession>
<dbReference type="InterPro" id="IPR036366">
    <property type="entry name" value="PGBDSf"/>
</dbReference>
<gene>
    <name evidence="10" type="ORF">WCV66_18250</name>
</gene>
<reference evidence="10 11" key="1">
    <citation type="submission" date="2024-02" db="EMBL/GenBank/DDBJ databases">
        <title>Seven novel Bacillus-like species.</title>
        <authorList>
            <person name="Liu G."/>
        </authorList>
    </citation>
    <scope>NUCLEOTIDE SEQUENCE [LARGE SCALE GENOMIC DNA]</scope>
    <source>
        <strain evidence="10 11">FJAT-53654</strain>
    </source>
</reference>
<feature type="domain" description="LysM" evidence="8">
    <location>
        <begin position="104"/>
        <end position="147"/>
    </location>
</feature>
<feature type="domain" description="LysM" evidence="8">
    <location>
        <begin position="286"/>
        <end position="329"/>
    </location>
</feature>
<keyword evidence="3" id="KW-0732">Signal</keyword>
<feature type="domain" description="LysM" evidence="8">
    <location>
        <begin position="352"/>
        <end position="395"/>
    </location>
</feature>
<dbReference type="Pfam" id="PF00877">
    <property type="entry name" value="NLPC_P60"/>
    <property type="match status" value="1"/>
</dbReference>
<evidence type="ECO:0000256" key="3">
    <source>
        <dbReference type="ARBA" id="ARBA00022729"/>
    </source>
</evidence>
<organism evidence="10 11">
    <name type="scientific">Metabacillus rhizosphaerae</name>
    <dbReference type="NCBI Taxonomy" id="3117747"/>
    <lineage>
        <taxon>Bacteria</taxon>
        <taxon>Bacillati</taxon>
        <taxon>Bacillota</taxon>
        <taxon>Bacilli</taxon>
        <taxon>Bacillales</taxon>
        <taxon>Bacillaceae</taxon>
        <taxon>Metabacillus</taxon>
    </lineage>
</organism>
<dbReference type="InterPro" id="IPR018392">
    <property type="entry name" value="LysM"/>
</dbReference>
<dbReference type="PANTHER" id="PTHR33734:SF22">
    <property type="entry name" value="MEMBRANE-BOUND LYTIC MUREIN TRANSGLYCOSYLASE D"/>
    <property type="match status" value="1"/>
</dbReference>
<dbReference type="EMBL" id="CP147403">
    <property type="protein sequence ID" value="WXB87164.1"/>
    <property type="molecule type" value="Genomic_DNA"/>
</dbReference>
<dbReference type="Proteomes" id="UP001368328">
    <property type="component" value="Chromosome"/>
</dbReference>
<dbReference type="PROSITE" id="PS51935">
    <property type="entry name" value="NLPC_P60"/>
    <property type="match status" value="1"/>
</dbReference>
<dbReference type="InterPro" id="IPR038765">
    <property type="entry name" value="Papain-like_cys_pep_sf"/>
</dbReference>
<dbReference type="Gene3D" id="1.10.101.10">
    <property type="entry name" value="PGBD-like superfamily/PGBD"/>
    <property type="match status" value="1"/>
</dbReference>
<dbReference type="InterPro" id="IPR036779">
    <property type="entry name" value="LysM_dom_sf"/>
</dbReference>
<dbReference type="InterPro" id="IPR036365">
    <property type="entry name" value="PGBD-like_sf"/>
</dbReference>
<keyword evidence="7" id="KW-0961">Cell wall biogenesis/degradation</keyword>
<feature type="domain" description="LysM" evidence="8">
    <location>
        <begin position="150"/>
        <end position="193"/>
    </location>
</feature>
<keyword evidence="6" id="KW-0788">Thiol protease</keyword>
<dbReference type="Gene3D" id="3.90.1720.10">
    <property type="entry name" value="endopeptidase domain like (from Nostoc punctiforme)"/>
    <property type="match status" value="1"/>
</dbReference>
<evidence type="ECO:0000256" key="1">
    <source>
        <dbReference type="ARBA" id="ARBA00007074"/>
    </source>
</evidence>
<dbReference type="RefSeq" id="WP_338786418.1">
    <property type="nucleotide sequence ID" value="NZ_CP147403.1"/>
</dbReference>
<dbReference type="InterPro" id="IPR002477">
    <property type="entry name" value="Peptidoglycan-bd-like"/>
</dbReference>
<evidence type="ECO:0000256" key="6">
    <source>
        <dbReference type="ARBA" id="ARBA00022807"/>
    </source>
</evidence>
<keyword evidence="11" id="KW-1185">Reference proteome</keyword>
<dbReference type="SUPFAM" id="SSF54106">
    <property type="entry name" value="LysM domain"/>
    <property type="match status" value="5"/>
</dbReference>
<protein>
    <submittedName>
        <fullName evidence="10">LysM peptidoglycan-binding domain-containing protein</fullName>
    </submittedName>
</protein>
<evidence type="ECO:0000259" key="9">
    <source>
        <dbReference type="PROSITE" id="PS51935"/>
    </source>
</evidence>
<dbReference type="InterPro" id="IPR000064">
    <property type="entry name" value="NLP_P60_dom"/>
</dbReference>
<evidence type="ECO:0000313" key="11">
    <source>
        <dbReference type="Proteomes" id="UP001368328"/>
    </source>
</evidence>
<dbReference type="Gene3D" id="3.10.350.10">
    <property type="entry name" value="LysM domain"/>
    <property type="match status" value="5"/>
</dbReference>
<dbReference type="PROSITE" id="PS51782">
    <property type="entry name" value="LYSM"/>
    <property type="match status" value="5"/>
</dbReference>
<feature type="domain" description="LysM" evidence="8">
    <location>
        <begin position="218"/>
        <end position="261"/>
    </location>
</feature>
<dbReference type="SUPFAM" id="SSF47090">
    <property type="entry name" value="PGBD-like"/>
    <property type="match status" value="1"/>
</dbReference>
<sequence>MDIEQKYELRKLDPLKDEFTLVLFLDNQLTEFAAELGRVPKETKSITLTARQIVKERYPNIKVTMVKVVLGGLVVASIPLSSKTSSVQAEELNGTTQMEQGNTIFYQVSSGDTLWNLSVRYGTSVDYIRQANHLSSDVLQLNQRLIIPKTIHTVATGDYLTVLAKKYGTTVAAIKEANNLANDTTRLGQKLIIPILIGANTNETNQPITQQPTQSHATTYSVVSGDSLSVIAKRFGTTVEALRSANHLTTDLLRIGQTIVIPSSVNNVTDSIPNPAPTQDTTTSGIKYTVVAGDSLWGIASRYHISLDEIRSSNNLETDQLKIGQTLIIPKDGEVDTAPSVSPAPTTNPKSTSYTIVSGDSLSVIAKRFDTTVEQIKQVNQLTSDTIRVGQVLSIPNAQGASNGETALPPTAVNTSLQTVQKNLQTLGYYAVPTMTGSYDTATTQAIKTFQGDYGLSVTGKVDQATNTAIEHAIVKKTLIKDTKNYLGVPYLWGGTTPSGFDCSGFVYYMFNQHGIDSSRNTSAGLYKTGTAIAKNQLQPGDLVFFAVNTTGTITHVGFYMGDNQFISATSSKGIAAYTMDNSYWGKYYVGAKRVY</sequence>
<evidence type="ECO:0000256" key="5">
    <source>
        <dbReference type="ARBA" id="ARBA00022801"/>
    </source>
</evidence>
<dbReference type="CDD" id="cd00118">
    <property type="entry name" value="LysM"/>
    <property type="match status" value="5"/>
</dbReference>
<evidence type="ECO:0000256" key="2">
    <source>
        <dbReference type="ARBA" id="ARBA00022670"/>
    </source>
</evidence>
<dbReference type="SUPFAM" id="SSF54001">
    <property type="entry name" value="Cysteine proteinases"/>
    <property type="match status" value="1"/>
</dbReference>
<evidence type="ECO:0000313" key="10">
    <source>
        <dbReference type="EMBL" id="WXB87164.1"/>
    </source>
</evidence>
<proteinExistence type="inferred from homology"/>
<evidence type="ECO:0000256" key="4">
    <source>
        <dbReference type="ARBA" id="ARBA00022737"/>
    </source>
</evidence>
<evidence type="ECO:0000259" key="8">
    <source>
        <dbReference type="PROSITE" id="PS51782"/>
    </source>
</evidence>
<comment type="similarity">
    <text evidence="1">Belongs to the peptidase C40 family.</text>
</comment>
<keyword evidence="4" id="KW-0677">Repeat</keyword>
<dbReference type="Pfam" id="PF01471">
    <property type="entry name" value="PG_binding_1"/>
    <property type="match status" value="1"/>
</dbReference>